<keyword evidence="2" id="KW-1185">Reference proteome</keyword>
<evidence type="ECO:0000313" key="1">
    <source>
        <dbReference type="EMBL" id="QNN49348.1"/>
    </source>
</evidence>
<accession>A0A7G9R173</accession>
<evidence type="ECO:0000313" key="2">
    <source>
        <dbReference type="Proteomes" id="UP000515976"/>
    </source>
</evidence>
<organism evidence="1 2">
    <name type="scientific">Phycicoccus endophyticus</name>
    <dbReference type="NCBI Taxonomy" id="1690220"/>
    <lineage>
        <taxon>Bacteria</taxon>
        <taxon>Bacillati</taxon>
        <taxon>Actinomycetota</taxon>
        <taxon>Actinomycetes</taxon>
        <taxon>Micrococcales</taxon>
        <taxon>Intrasporangiaceae</taxon>
        <taxon>Phycicoccus</taxon>
    </lineage>
</organism>
<gene>
    <name evidence="1" type="ORF">H9L10_14270</name>
</gene>
<sequence length="87" mass="9187">MSTVHGAGGADPEATLAADLAGLRVALAEHPFPTRQDDLIAACIGRGVPARLCCRLSRLTRTREYASMAEVCADIVRVEEEAHALDG</sequence>
<reference evidence="1 2" key="1">
    <citation type="submission" date="2020-08" db="EMBL/GenBank/DDBJ databases">
        <title>Genome sequence of Phycicoccus endophyticus JCM 31784T.</title>
        <authorList>
            <person name="Hyun D.-W."/>
            <person name="Bae J.-W."/>
        </authorList>
    </citation>
    <scope>NUCLEOTIDE SEQUENCE [LARGE SCALE GENOMIC DNA]</scope>
    <source>
        <strain evidence="1 2">JCM 31784</strain>
    </source>
</reference>
<dbReference type="EMBL" id="CP060712">
    <property type="protein sequence ID" value="QNN49348.1"/>
    <property type="molecule type" value="Genomic_DNA"/>
</dbReference>
<dbReference type="InterPro" id="IPR021527">
    <property type="entry name" value="DUF2795"/>
</dbReference>
<name>A0A7G9R173_9MICO</name>
<dbReference type="KEGG" id="pei:H9L10_14270"/>
<dbReference type="Pfam" id="PF11387">
    <property type="entry name" value="DUF2795"/>
    <property type="match status" value="1"/>
</dbReference>
<dbReference type="Proteomes" id="UP000515976">
    <property type="component" value="Chromosome"/>
</dbReference>
<dbReference type="RefSeq" id="WP_166104077.1">
    <property type="nucleotide sequence ID" value="NZ_BMMY01000013.1"/>
</dbReference>
<proteinExistence type="predicted"/>
<protein>
    <submittedName>
        <fullName evidence="1">DUF2795 domain-containing protein</fullName>
    </submittedName>
</protein>
<dbReference type="AlphaFoldDB" id="A0A7G9R173"/>